<feature type="region of interest" description="Disordered" evidence="4">
    <location>
        <begin position="1"/>
        <end position="36"/>
    </location>
</feature>
<sequence>MNPSRTHSRSNSQSPSTGYPSFDLYPDHPTHSPSIQPYASAASTGIAAVGGALVGAMMRGAAAGLRSGVGAATHVTHTLAGPSRKPAPASKHPPPSTPAPDSNTSTPILPNSPSERRRWEAKVDQIIHRFYIKTAQVIVDSRLEPSPDQGQFDRVGKLSGSARSSTSIGKPTTANSSERQMKRDKWFNLELEDPDYFKDELRTWKTASSLLFNPLSTSSPSLSISQQKPNFDSIPVMIFETILDLRSLPSNSILILKDFNGQDIRLNHTSFTPGSSPNPPSNQNIVLERWTVSMASPMPVLPGPELPTVYRYCIVHFRALYSLCRTLPAWPLFKRLKKPGSREHDILKIGCRLSSASGADELERLQQGLNRMSFTDEIAIDQRLSDAEPHNHLGSFRFPTVQTPYGMLQSDPLLSPKTSNRWLLPDFRTCSQNHLMVHYLRGILSIGGPTPPRRTSWGQVEILPLVHSQLPFGLLQNHPLSHLLLLFPPLAIFPQPKFSIQMATAQP</sequence>
<evidence type="ECO:0000256" key="4">
    <source>
        <dbReference type="SAM" id="MobiDB-lite"/>
    </source>
</evidence>
<accession>A0A9P6NKP5</accession>
<dbReference type="PANTHER" id="PTHR13430">
    <property type="match status" value="1"/>
</dbReference>
<evidence type="ECO:0000259" key="5">
    <source>
        <dbReference type="Pfam" id="PF10033"/>
    </source>
</evidence>
<dbReference type="GO" id="GO:0034727">
    <property type="term" value="P:piecemeal microautophagy of the nucleus"/>
    <property type="evidence" value="ECO:0007669"/>
    <property type="project" value="TreeGrafter"/>
</dbReference>
<feature type="compositionally biased region" description="Polar residues" evidence="4">
    <location>
        <begin position="1"/>
        <end position="19"/>
    </location>
</feature>
<evidence type="ECO:0000313" key="6">
    <source>
        <dbReference type="EMBL" id="KAG0145306.1"/>
    </source>
</evidence>
<dbReference type="InterPro" id="IPR036570">
    <property type="entry name" value="HORMA_dom_sf"/>
</dbReference>
<dbReference type="Gene3D" id="3.30.900.10">
    <property type="entry name" value="HORMA domain"/>
    <property type="match status" value="1"/>
</dbReference>
<evidence type="ECO:0000256" key="1">
    <source>
        <dbReference type="ARBA" id="ARBA00005246"/>
    </source>
</evidence>
<keyword evidence="2 3" id="KW-0072">Autophagy</keyword>
<name>A0A9P6NKP5_9BASI</name>
<dbReference type="PANTHER" id="PTHR13430:SF4">
    <property type="entry name" value="AUTOPHAGY-RELATED PROTEIN 13"/>
    <property type="match status" value="1"/>
</dbReference>
<dbReference type="GO" id="GO:0000407">
    <property type="term" value="C:phagophore assembly site"/>
    <property type="evidence" value="ECO:0007669"/>
    <property type="project" value="TreeGrafter"/>
</dbReference>
<organism evidence="6 7">
    <name type="scientific">Cronartium quercuum f. sp. fusiforme G11</name>
    <dbReference type="NCBI Taxonomy" id="708437"/>
    <lineage>
        <taxon>Eukaryota</taxon>
        <taxon>Fungi</taxon>
        <taxon>Dikarya</taxon>
        <taxon>Basidiomycota</taxon>
        <taxon>Pucciniomycotina</taxon>
        <taxon>Pucciniomycetes</taxon>
        <taxon>Pucciniales</taxon>
        <taxon>Coleosporiaceae</taxon>
        <taxon>Cronartium</taxon>
    </lineage>
</organism>
<comment type="similarity">
    <text evidence="1 3">Belongs to the ATG13 family. Fungi subfamily.</text>
</comment>
<dbReference type="AlphaFoldDB" id="A0A9P6NKP5"/>
<evidence type="ECO:0000256" key="3">
    <source>
        <dbReference type="RuleBase" id="RU361214"/>
    </source>
</evidence>
<evidence type="ECO:0000256" key="2">
    <source>
        <dbReference type="ARBA" id="ARBA00023006"/>
    </source>
</evidence>
<reference evidence="6" key="1">
    <citation type="submission" date="2013-11" db="EMBL/GenBank/DDBJ databases">
        <title>Genome sequence of the fusiform rust pathogen reveals effectors for host alternation and coevolution with pine.</title>
        <authorList>
            <consortium name="DOE Joint Genome Institute"/>
            <person name="Smith K."/>
            <person name="Pendleton A."/>
            <person name="Kubisiak T."/>
            <person name="Anderson C."/>
            <person name="Salamov A."/>
            <person name="Aerts A."/>
            <person name="Riley R."/>
            <person name="Clum A."/>
            <person name="Lindquist E."/>
            <person name="Ence D."/>
            <person name="Campbell M."/>
            <person name="Kronenberg Z."/>
            <person name="Feau N."/>
            <person name="Dhillon B."/>
            <person name="Hamelin R."/>
            <person name="Burleigh J."/>
            <person name="Smith J."/>
            <person name="Yandell M."/>
            <person name="Nelson C."/>
            <person name="Grigoriev I."/>
            <person name="Davis J."/>
        </authorList>
    </citation>
    <scope>NUCLEOTIDE SEQUENCE</scope>
    <source>
        <strain evidence="6">G11</strain>
    </source>
</reference>
<dbReference type="GO" id="GO:0005829">
    <property type="term" value="C:cytosol"/>
    <property type="evidence" value="ECO:0007669"/>
    <property type="project" value="TreeGrafter"/>
</dbReference>
<feature type="domain" description="Autophagy-related protein 13 N-terminal" evidence="5">
    <location>
        <begin position="127"/>
        <end position="409"/>
    </location>
</feature>
<dbReference type="GO" id="GO:1990316">
    <property type="term" value="C:Atg1/ULK1 kinase complex"/>
    <property type="evidence" value="ECO:0007669"/>
    <property type="project" value="InterPro"/>
</dbReference>
<dbReference type="Pfam" id="PF10033">
    <property type="entry name" value="ATG13"/>
    <property type="match status" value="1"/>
</dbReference>
<dbReference type="InterPro" id="IPR018731">
    <property type="entry name" value="Atg13_N"/>
</dbReference>
<evidence type="ECO:0000313" key="7">
    <source>
        <dbReference type="Proteomes" id="UP000886653"/>
    </source>
</evidence>
<feature type="region of interest" description="Disordered" evidence="4">
    <location>
        <begin position="79"/>
        <end position="117"/>
    </location>
</feature>
<gene>
    <name evidence="6" type="ORF">CROQUDRAFT_581274</name>
</gene>
<dbReference type="GO" id="GO:0034497">
    <property type="term" value="P:protein localization to phagophore assembly site"/>
    <property type="evidence" value="ECO:0007669"/>
    <property type="project" value="TreeGrafter"/>
</dbReference>
<dbReference type="OrthoDB" id="70161at2759"/>
<dbReference type="InterPro" id="IPR040182">
    <property type="entry name" value="ATG13"/>
</dbReference>
<protein>
    <recommendedName>
        <fullName evidence="3">Autophagy-related protein 13</fullName>
    </recommendedName>
</protein>
<dbReference type="GO" id="GO:0000423">
    <property type="term" value="P:mitophagy"/>
    <property type="evidence" value="ECO:0007669"/>
    <property type="project" value="TreeGrafter"/>
</dbReference>
<dbReference type="Proteomes" id="UP000886653">
    <property type="component" value="Unassembled WGS sequence"/>
</dbReference>
<comment type="caution">
    <text evidence="6">The sequence shown here is derived from an EMBL/GenBank/DDBJ whole genome shotgun (WGS) entry which is preliminary data.</text>
</comment>
<feature type="compositionally biased region" description="Polar residues" evidence="4">
    <location>
        <begin position="161"/>
        <end position="178"/>
    </location>
</feature>
<feature type="region of interest" description="Disordered" evidence="4">
    <location>
        <begin position="144"/>
        <end position="179"/>
    </location>
</feature>
<keyword evidence="7" id="KW-1185">Reference proteome</keyword>
<proteinExistence type="inferred from homology"/>
<dbReference type="EMBL" id="MU167279">
    <property type="protein sequence ID" value="KAG0145306.1"/>
    <property type="molecule type" value="Genomic_DNA"/>
</dbReference>